<evidence type="ECO:0000313" key="1">
    <source>
        <dbReference type="EMBL" id="MST99366.1"/>
    </source>
</evidence>
<proteinExistence type="predicted"/>
<organism evidence="1 2">
    <name type="scientific">Victivallis lenta</name>
    <dbReference type="NCBI Taxonomy" id="2606640"/>
    <lineage>
        <taxon>Bacteria</taxon>
        <taxon>Pseudomonadati</taxon>
        <taxon>Lentisphaerota</taxon>
        <taxon>Lentisphaeria</taxon>
        <taxon>Victivallales</taxon>
        <taxon>Victivallaceae</taxon>
        <taxon>Victivallis</taxon>
    </lineage>
</organism>
<name>A0A844G7M2_9BACT</name>
<comment type="caution">
    <text evidence="1">The sequence shown here is derived from an EMBL/GenBank/DDBJ whole genome shotgun (WGS) entry which is preliminary data.</text>
</comment>
<keyword evidence="2" id="KW-1185">Reference proteome</keyword>
<accession>A0A844G7M2</accession>
<evidence type="ECO:0000313" key="2">
    <source>
        <dbReference type="Proteomes" id="UP000435649"/>
    </source>
</evidence>
<dbReference type="AlphaFoldDB" id="A0A844G7M2"/>
<dbReference type="EMBL" id="VUNS01000035">
    <property type="protein sequence ID" value="MST99366.1"/>
    <property type="molecule type" value="Genomic_DNA"/>
</dbReference>
<sequence length="168" mass="18335">MKTFTDNTGRTWTLSVTVGTIKRVRALCGVDLANIITMESGKTPNVGLLERLAADPVLLVDVLFAVCKPEADAKGITDEEFGRAMAGDAIELAATALLDEIIDFFPEAKRKVFRKILDASRRFEARSKQALTELLEDPAFDEKIDQALNQLTILSSVSPESPESIPTP</sequence>
<gene>
    <name evidence="1" type="ORF">FYJ85_20270</name>
</gene>
<protein>
    <submittedName>
        <fullName evidence="1">Uncharacterized protein</fullName>
    </submittedName>
</protein>
<reference evidence="1 2" key="1">
    <citation type="submission" date="2019-08" db="EMBL/GenBank/DDBJ databases">
        <title>In-depth cultivation of the pig gut microbiome towards novel bacterial diversity and tailored functional studies.</title>
        <authorList>
            <person name="Wylensek D."/>
            <person name="Hitch T.C.A."/>
            <person name="Clavel T."/>
        </authorList>
    </citation>
    <scope>NUCLEOTIDE SEQUENCE [LARGE SCALE GENOMIC DNA]</scope>
    <source>
        <strain evidence="1 2">BBE-744-WT-12</strain>
    </source>
</reference>
<dbReference type="Proteomes" id="UP000435649">
    <property type="component" value="Unassembled WGS sequence"/>
</dbReference>
<dbReference type="RefSeq" id="WP_154420562.1">
    <property type="nucleotide sequence ID" value="NZ_VUNS01000035.1"/>
</dbReference>